<evidence type="ECO:0000313" key="8">
    <source>
        <dbReference type="Proteomes" id="UP001085076"/>
    </source>
</evidence>
<dbReference type="OrthoDB" id="1711136at2759"/>
<dbReference type="Gene3D" id="3.30.40.10">
    <property type="entry name" value="Zinc/RING finger domain, C3HC4 (zinc finger)"/>
    <property type="match status" value="1"/>
</dbReference>
<evidence type="ECO:0000259" key="6">
    <source>
        <dbReference type="PROSITE" id="PS50089"/>
    </source>
</evidence>
<keyword evidence="8" id="KW-1185">Reference proteome</keyword>
<keyword evidence="4" id="KW-0479">Metal-binding</keyword>
<dbReference type="Gene3D" id="1.25.40.20">
    <property type="entry name" value="Ankyrin repeat-containing domain"/>
    <property type="match status" value="1"/>
</dbReference>
<feature type="compositionally biased region" description="Pro residues" evidence="5">
    <location>
        <begin position="323"/>
        <end position="334"/>
    </location>
</feature>
<dbReference type="SMART" id="SM00248">
    <property type="entry name" value="ANK"/>
    <property type="match status" value="2"/>
</dbReference>
<dbReference type="Proteomes" id="UP001085076">
    <property type="component" value="Miscellaneous, Linkage group lg06"/>
</dbReference>
<accession>A0A9D5CC50</accession>
<sequence length="416" mass="44558">MGAAPSKDESLYHQVKSGNIAEIGKLHRNGAGLEWVDKEGQTPLVLACKRSALFPVAKLLIELGANVNAYRPGPHAGTPLHHAAKHGLKETVNLLLSHGANPLLMNGARQTALDLARAKGHSAVVRSIENRICLFSGWLREFHGPIIFEAIIPQLVSRKLWAVVVPCTSLNQTQPPKLDLALYSDLQVAKPRAIIQLWNSRIKQPNFSQLDPTVVIEDIAGKTKSRLASAKEGDRDQLLMFHNACRGFPQTGNNIPATPVAAVTPTPVNPLVTKSRTPPTATTDPSPEDVELEMAMNASIQSAISEGALPLSDNNIQSNALPPASPPPSAPPMINPDIFYNSSPSVDSSPINRINNSSSNNSNSCAVCLDAAVEGACIPCGHMAGCMACLNEIHAKQWGCPVCRTPIEQIIKLYTV</sequence>
<dbReference type="InterPro" id="IPR001841">
    <property type="entry name" value="Znf_RING"/>
</dbReference>
<dbReference type="SUPFAM" id="SSF48403">
    <property type="entry name" value="Ankyrin repeat"/>
    <property type="match status" value="1"/>
</dbReference>
<evidence type="ECO:0000256" key="4">
    <source>
        <dbReference type="PROSITE-ProRule" id="PRU00175"/>
    </source>
</evidence>
<dbReference type="AlphaFoldDB" id="A0A9D5CC50"/>
<keyword evidence="1" id="KW-0677">Repeat</keyword>
<dbReference type="PROSITE" id="PS50088">
    <property type="entry name" value="ANK_REPEAT"/>
    <property type="match status" value="2"/>
</dbReference>
<dbReference type="SMART" id="SM00184">
    <property type="entry name" value="RING"/>
    <property type="match status" value="1"/>
</dbReference>
<reference evidence="7" key="2">
    <citation type="journal article" date="2022" name="Hortic Res">
        <title>The genome of Dioscorea zingiberensis sheds light on the biosynthesis, origin and evolution of the medicinally important diosgenin saponins.</title>
        <authorList>
            <person name="Li Y."/>
            <person name="Tan C."/>
            <person name="Li Z."/>
            <person name="Guo J."/>
            <person name="Li S."/>
            <person name="Chen X."/>
            <person name="Wang C."/>
            <person name="Dai X."/>
            <person name="Yang H."/>
            <person name="Song W."/>
            <person name="Hou L."/>
            <person name="Xu J."/>
            <person name="Tong Z."/>
            <person name="Xu A."/>
            <person name="Yuan X."/>
            <person name="Wang W."/>
            <person name="Yang Q."/>
            <person name="Chen L."/>
            <person name="Sun Z."/>
            <person name="Wang K."/>
            <person name="Pan B."/>
            <person name="Chen J."/>
            <person name="Bao Y."/>
            <person name="Liu F."/>
            <person name="Qi X."/>
            <person name="Gang D.R."/>
            <person name="Wen J."/>
            <person name="Li J."/>
        </authorList>
    </citation>
    <scope>NUCLEOTIDE SEQUENCE</scope>
    <source>
        <strain evidence="7">Dzin_1.0</strain>
    </source>
</reference>
<dbReference type="PANTHER" id="PTHR24166:SF45">
    <property type="entry name" value="E3 UBIQUITIN-PROTEIN LIGASE XBAT35"/>
    <property type="match status" value="1"/>
</dbReference>
<feature type="region of interest" description="Disordered" evidence="5">
    <location>
        <begin position="260"/>
        <end position="286"/>
    </location>
</feature>
<feature type="compositionally biased region" description="Polar residues" evidence="5">
    <location>
        <begin position="272"/>
        <end position="285"/>
    </location>
</feature>
<dbReference type="Pfam" id="PF12796">
    <property type="entry name" value="Ank_2"/>
    <property type="match status" value="1"/>
</dbReference>
<evidence type="ECO:0000256" key="5">
    <source>
        <dbReference type="SAM" id="MobiDB-lite"/>
    </source>
</evidence>
<dbReference type="PROSITE" id="PS50297">
    <property type="entry name" value="ANK_REP_REGION"/>
    <property type="match status" value="2"/>
</dbReference>
<evidence type="ECO:0000313" key="7">
    <source>
        <dbReference type="EMBL" id="KAJ0970468.1"/>
    </source>
</evidence>
<dbReference type="PANTHER" id="PTHR24166">
    <property type="entry name" value="ROLLING PEBBLES, ISOFORM B"/>
    <property type="match status" value="1"/>
</dbReference>
<feature type="region of interest" description="Disordered" evidence="5">
    <location>
        <begin position="311"/>
        <end position="338"/>
    </location>
</feature>
<gene>
    <name evidence="7" type="ORF">J5N97_023345</name>
</gene>
<dbReference type="EMBL" id="JAGGNH010000006">
    <property type="protein sequence ID" value="KAJ0970468.1"/>
    <property type="molecule type" value="Genomic_DNA"/>
</dbReference>
<comment type="caution">
    <text evidence="7">The sequence shown here is derived from an EMBL/GenBank/DDBJ whole genome shotgun (WGS) entry which is preliminary data.</text>
</comment>
<protein>
    <recommendedName>
        <fullName evidence="6">RING-type domain-containing protein</fullName>
    </recommendedName>
</protein>
<evidence type="ECO:0000256" key="3">
    <source>
        <dbReference type="PROSITE-ProRule" id="PRU00023"/>
    </source>
</evidence>
<dbReference type="CDD" id="cd23129">
    <property type="entry name" value="RING-HC_XBAT35-like"/>
    <property type="match status" value="1"/>
</dbReference>
<feature type="repeat" description="ANK" evidence="3">
    <location>
        <begin position="75"/>
        <end position="107"/>
    </location>
</feature>
<dbReference type="GO" id="GO:0008270">
    <property type="term" value="F:zinc ion binding"/>
    <property type="evidence" value="ECO:0007669"/>
    <property type="project" value="UniProtKB-KW"/>
</dbReference>
<keyword evidence="4" id="KW-0862">Zinc</keyword>
<dbReference type="Pfam" id="PF13920">
    <property type="entry name" value="zf-C3HC4_3"/>
    <property type="match status" value="1"/>
</dbReference>
<organism evidence="7 8">
    <name type="scientific">Dioscorea zingiberensis</name>
    <dbReference type="NCBI Taxonomy" id="325984"/>
    <lineage>
        <taxon>Eukaryota</taxon>
        <taxon>Viridiplantae</taxon>
        <taxon>Streptophyta</taxon>
        <taxon>Embryophyta</taxon>
        <taxon>Tracheophyta</taxon>
        <taxon>Spermatophyta</taxon>
        <taxon>Magnoliopsida</taxon>
        <taxon>Liliopsida</taxon>
        <taxon>Dioscoreales</taxon>
        <taxon>Dioscoreaceae</taxon>
        <taxon>Dioscorea</taxon>
    </lineage>
</organism>
<dbReference type="InterPro" id="IPR036770">
    <property type="entry name" value="Ankyrin_rpt-contain_sf"/>
</dbReference>
<feature type="repeat" description="ANK" evidence="3">
    <location>
        <begin position="39"/>
        <end position="72"/>
    </location>
</feature>
<name>A0A9D5CC50_9LILI</name>
<evidence type="ECO:0000256" key="2">
    <source>
        <dbReference type="ARBA" id="ARBA00023043"/>
    </source>
</evidence>
<proteinExistence type="predicted"/>
<keyword evidence="4" id="KW-0863">Zinc-finger</keyword>
<dbReference type="PROSITE" id="PS50089">
    <property type="entry name" value="ZF_RING_2"/>
    <property type="match status" value="1"/>
</dbReference>
<dbReference type="SUPFAM" id="SSF57850">
    <property type="entry name" value="RING/U-box"/>
    <property type="match status" value="1"/>
</dbReference>
<dbReference type="InterPro" id="IPR013083">
    <property type="entry name" value="Znf_RING/FYVE/PHD"/>
</dbReference>
<dbReference type="InterPro" id="IPR050889">
    <property type="entry name" value="Dendritic_Spine_Reg/Scaffold"/>
</dbReference>
<evidence type="ECO:0000256" key="1">
    <source>
        <dbReference type="ARBA" id="ARBA00022737"/>
    </source>
</evidence>
<reference evidence="7" key="1">
    <citation type="submission" date="2021-03" db="EMBL/GenBank/DDBJ databases">
        <authorList>
            <person name="Li Z."/>
            <person name="Yang C."/>
        </authorList>
    </citation>
    <scope>NUCLEOTIDE SEQUENCE</scope>
    <source>
        <strain evidence="7">Dzin_1.0</strain>
        <tissue evidence="7">Leaf</tissue>
    </source>
</reference>
<keyword evidence="2 3" id="KW-0040">ANK repeat</keyword>
<feature type="domain" description="RING-type" evidence="6">
    <location>
        <begin position="365"/>
        <end position="404"/>
    </location>
</feature>
<dbReference type="InterPro" id="IPR002110">
    <property type="entry name" value="Ankyrin_rpt"/>
</dbReference>